<protein>
    <submittedName>
        <fullName evidence="2">Uncharacterized protein</fullName>
    </submittedName>
</protein>
<evidence type="ECO:0000313" key="2">
    <source>
        <dbReference type="EMBL" id="ALG05360.2"/>
    </source>
</evidence>
<reference evidence="2" key="1">
    <citation type="submission" date="2016-04" db="EMBL/GenBank/DDBJ databases">
        <title>Exploring the genomic information of specific uncultured soil bacteria through a new metagenomic library-based strategy.</title>
        <authorList>
            <person name="Liu Y."/>
            <person name="Zhang R."/>
        </authorList>
    </citation>
    <scope>NUCLEOTIDE SEQUENCE</scope>
</reference>
<feature type="region of interest" description="Disordered" evidence="1">
    <location>
        <begin position="1"/>
        <end position="48"/>
    </location>
</feature>
<accession>A0A0N7F2C4</accession>
<dbReference type="EMBL" id="KT342858">
    <property type="protein sequence ID" value="ALG05360.2"/>
    <property type="molecule type" value="Genomic_DNA"/>
</dbReference>
<name>A0A0N7F2C4_9BACT</name>
<gene>
    <name evidence="2" type="ORF">5H7_059</name>
</gene>
<proteinExistence type="predicted"/>
<organism evidence="2">
    <name type="scientific">uncultured bacterium 5H7</name>
    <dbReference type="NCBI Taxonomy" id="1701327"/>
    <lineage>
        <taxon>Bacteria</taxon>
        <taxon>environmental samples</taxon>
    </lineage>
</organism>
<feature type="compositionally biased region" description="Basic and acidic residues" evidence="1">
    <location>
        <begin position="19"/>
        <end position="29"/>
    </location>
</feature>
<dbReference type="AlphaFoldDB" id="A0A0N7F2C4"/>
<sequence length="65" mass="7137">MSKARLLCGGDHASSDTTDDSRNDDRQRIDLLGGSRLSAVSDDKRKRGMPAAMCDKQVFSNLRPL</sequence>
<evidence type="ECO:0000256" key="1">
    <source>
        <dbReference type="SAM" id="MobiDB-lite"/>
    </source>
</evidence>